<dbReference type="AlphaFoldDB" id="A0A2A9NI47"/>
<gene>
    <name evidence="6" type="ORF">AMATHDRAFT_94993</name>
</gene>
<protein>
    <recommendedName>
        <fullName evidence="5">RING-type domain-containing protein</fullName>
    </recommendedName>
</protein>
<dbReference type="OrthoDB" id="6270329at2759"/>
<dbReference type="InterPro" id="IPR001841">
    <property type="entry name" value="Znf_RING"/>
</dbReference>
<sequence>MAACNICPKNLDSPVCLPCGHIFCDDCIQRAIRAIAPFTTFHQCPVCQTPYSTGYIDPTTVPPPLRPNVLPSVRKLHMSSVSSTPIRQGVSGSGDNHDLLVENARLRVENGALQKNCAMWRKRAEAHSSSTLGLLHMVRMARDQAICVAHERDELRKRCDALQR</sequence>
<reference evidence="6 7" key="1">
    <citation type="submission" date="2014-02" db="EMBL/GenBank/DDBJ databases">
        <title>Transposable element dynamics among asymbiotic and ectomycorrhizal Amanita fungi.</title>
        <authorList>
            <consortium name="DOE Joint Genome Institute"/>
            <person name="Hess J."/>
            <person name="Skrede I."/>
            <person name="Wolfe B."/>
            <person name="LaButti K."/>
            <person name="Ohm R.A."/>
            <person name="Grigoriev I.V."/>
            <person name="Pringle A."/>
        </authorList>
    </citation>
    <scope>NUCLEOTIDE SEQUENCE [LARGE SCALE GENOMIC DNA]</scope>
    <source>
        <strain evidence="6 7">SKay4041</strain>
    </source>
</reference>
<evidence type="ECO:0000256" key="3">
    <source>
        <dbReference type="ARBA" id="ARBA00022833"/>
    </source>
</evidence>
<dbReference type="PROSITE" id="PS00518">
    <property type="entry name" value="ZF_RING_1"/>
    <property type="match status" value="1"/>
</dbReference>
<dbReference type="Gene3D" id="3.30.40.10">
    <property type="entry name" value="Zinc/RING finger domain, C3HC4 (zinc finger)"/>
    <property type="match status" value="1"/>
</dbReference>
<evidence type="ECO:0000256" key="2">
    <source>
        <dbReference type="ARBA" id="ARBA00022771"/>
    </source>
</evidence>
<name>A0A2A9NI47_9AGAR</name>
<dbReference type="Pfam" id="PF13920">
    <property type="entry name" value="zf-C3HC4_3"/>
    <property type="match status" value="1"/>
</dbReference>
<keyword evidence="3" id="KW-0862">Zinc</keyword>
<dbReference type="EMBL" id="KZ302007">
    <property type="protein sequence ID" value="PFH50279.1"/>
    <property type="molecule type" value="Genomic_DNA"/>
</dbReference>
<dbReference type="InterPro" id="IPR013083">
    <property type="entry name" value="Znf_RING/FYVE/PHD"/>
</dbReference>
<dbReference type="STRING" id="703135.A0A2A9NI47"/>
<accession>A0A2A9NI47</accession>
<dbReference type="SMART" id="SM00184">
    <property type="entry name" value="RING"/>
    <property type="match status" value="1"/>
</dbReference>
<evidence type="ECO:0000313" key="7">
    <source>
        <dbReference type="Proteomes" id="UP000242287"/>
    </source>
</evidence>
<keyword evidence="2 4" id="KW-0863">Zinc-finger</keyword>
<dbReference type="GO" id="GO:0008270">
    <property type="term" value="F:zinc ion binding"/>
    <property type="evidence" value="ECO:0007669"/>
    <property type="project" value="UniProtKB-KW"/>
</dbReference>
<dbReference type="SUPFAM" id="SSF57850">
    <property type="entry name" value="RING/U-box"/>
    <property type="match status" value="1"/>
</dbReference>
<proteinExistence type="predicted"/>
<organism evidence="6 7">
    <name type="scientific">Amanita thiersii Skay4041</name>
    <dbReference type="NCBI Taxonomy" id="703135"/>
    <lineage>
        <taxon>Eukaryota</taxon>
        <taxon>Fungi</taxon>
        <taxon>Dikarya</taxon>
        <taxon>Basidiomycota</taxon>
        <taxon>Agaricomycotina</taxon>
        <taxon>Agaricomycetes</taxon>
        <taxon>Agaricomycetidae</taxon>
        <taxon>Agaricales</taxon>
        <taxon>Pluteineae</taxon>
        <taxon>Amanitaceae</taxon>
        <taxon>Amanita</taxon>
    </lineage>
</organism>
<evidence type="ECO:0000256" key="1">
    <source>
        <dbReference type="ARBA" id="ARBA00022723"/>
    </source>
</evidence>
<evidence type="ECO:0000313" key="6">
    <source>
        <dbReference type="EMBL" id="PFH50279.1"/>
    </source>
</evidence>
<feature type="domain" description="RING-type" evidence="5">
    <location>
        <begin position="4"/>
        <end position="48"/>
    </location>
</feature>
<evidence type="ECO:0000259" key="5">
    <source>
        <dbReference type="PROSITE" id="PS50089"/>
    </source>
</evidence>
<keyword evidence="1" id="KW-0479">Metal-binding</keyword>
<dbReference type="PROSITE" id="PS50089">
    <property type="entry name" value="ZF_RING_2"/>
    <property type="match status" value="1"/>
</dbReference>
<keyword evidence="7" id="KW-1185">Reference proteome</keyword>
<evidence type="ECO:0000256" key="4">
    <source>
        <dbReference type="PROSITE-ProRule" id="PRU00175"/>
    </source>
</evidence>
<feature type="non-terminal residue" evidence="6">
    <location>
        <position position="164"/>
    </location>
</feature>
<dbReference type="InterPro" id="IPR017907">
    <property type="entry name" value="Znf_RING_CS"/>
</dbReference>
<dbReference type="Proteomes" id="UP000242287">
    <property type="component" value="Unassembled WGS sequence"/>
</dbReference>